<dbReference type="AlphaFoldDB" id="A0A1T4ZUN1"/>
<dbReference type="Proteomes" id="UP000189818">
    <property type="component" value="Unassembled WGS sequence"/>
</dbReference>
<sequence length="75" mass="8624">MPTDQPPALPPVRGRKRHPRMIAEISRNCRAGRHIVAPEVRTDEQGVEHGRCRHCGCELARMPVLRRWFRTGEMG</sequence>
<dbReference type="OrthoDB" id="7509143at2"/>
<accession>A0A1T4ZUN1</accession>
<organism evidence="1 2">
    <name type="scientific">Rhizorhabdus histidinilytica</name>
    <dbReference type="NCBI Taxonomy" id="439228"/>
    <lineage>
        <taxon>Bacteria</taxon>
        <taxon>Pseudomonadati</taxon>
        <taxon>Pseudomonadota</taxon>
        <taxon>Alphaproteobacteria</taxon>
        <taxon>Sphingomonadales</taxon>
        <taxon>Sphingomonadaceae</taxon>
        <taxon>Rhizorhabdus</taxon>
    </lineage>
</organism>
<evidence type="ECO:0000313" key="2">
    <source>
        <dbReference type="Proteomes" id="UP000189818"/>
    </source>
</evidence>
<protein>
    <submittedName>
        <fullName evidence="1">Uncharacterized protein</fullName>
    </submittedName>
</protein>
<keyword evidence="2" id="KW-1185">Reference proteome</keyword>
<proteinExistence type="predicted"/>
<name>A0A1T4ZUN1_9SPHN</name>
<dbReference type="RefSeq" id="WP_125724693.1">
    <property type="nucleotide sequence ID" value="NZ_FUYM01000001.1"/>
</dbReference>
<dbReference type="EMBL" id="FUYM01000001">
    <property type="protein sequence ID" value="SKB26043.1"/>
    <property type="molecule type" value="Genomic_DNA"/>
</dbReference>
<gene>
    <name evidence="1" type="ORF">SAMN06295920_101207</name>
</gene>
<dbReference type="STRING" id="439228.SAMN06295920_101207"/>
<evidence type="ECO:0000313" key="1">
    <source>
        <dbReference type="EMBL" id="SKB26043.1"/>
    </source>
</evidence>
<reference evidence="2" key="1">
    <citation type="submission" date="2017-02" db="EMBL/GenBank/DDBJ databases">
        <authorList>
            <person name="Varghese N."/>
            <person name="Submissions S."/>
        </authorList>
    </citation>
    <scope>NUCLEOTIDE SEQUENCE [LARGE SCALE GENOMIC DNA]</scope>
    <source>
        <strain evidence="2">UM2</strain>
    </source>
</reference>